<dbReference type="InterPro" id="IPR036388">
    <property type="entry name" value="WH-like_DNA-bd_sf"/>
</dbReference>
<dbReference type="PANTHER" id="PTHR33463">
    <property type="entry name" value="NB-ARC DOMAIN-CONTAINING PROTEIN-RELATED"/>
    <property type="match status" value="1"/>
</dbReference>
<dbReference type="InterPro" id="IPR003593">
    <property type="entry name" value="AAA+_ATPase"/>
</dbReference>
<keyword evidence="7" id="KW-0175">Coiled coil</keyword>
<evidence type="ECO:0000313" key="10">
    <source>
        <dbReference type="Proteomes" id="UP001291926"/>
    </source>
</evidence>
<dbReference type="Gene3D" id="1.10.8.430">
    <property type="entry name" value="Helical domain of apoptotic protease-activating factors"/>
    <property type="match status" value="1"/>
</dbReference>
<organism evidence="9 10">
    <name type="scientific">Penstemon davidsonii</name>
    <dbReference type="NCBI Taxonomy" id="160366"/>
    <lineage>
        <taxon>Eukaryota</taxon>
        <taxon>Viridiplantae</taxon>
        <taxon>Streptophyta</taxon>
        <taxon>Embryophyta</taxon>
        <taxon>Tracheophyta</taxon>
        <taxon>Spermatophyta</taxon>
        <taxon>Magnoliopsida</taxon>
        <taxon>eudicotyledons</taxon>
        <taxon>Gunneridae</taxon>
        <taxon>Pentapetalae</taxon>
        <taxon>asterids</taxon>
        <taxon>lamiids</taxon>
        <taxon>Lamiales</taxon>
        <taxon>Plantaginaceae</taxon>
        <taxon>Cheloneae</taxon>
        <taxon>Penstemon</taxon>
    </lineage>
</organism>
<dbReference type="PANTHER" id="PTHR33463:SF209">
    <property type="entry name" value="DISEASE RESISTANCE PROTEIN RPS2-LIKE"/>
    <property type="match status" value="1"/>
</dbReference>
<dbReference type="PRINTS" id="PR00364">
    <property type="entry name" value="DISEASERSIST"/>
</dbReference>
<sequence length="477" mass="54208">TLTMEIAGAVASIVQCLCGDCCSNELISKKWSHLRNPQAVVQLLKDKIKLLNAREADLKTKLHEEELRRGGEPTLKLGNYVTRKMHEVDNLLEQNIFSGNPLVNMPLKRGRFLPTTAIVGQTAKRILRKTWEYIIDNNTGIIGVYGMGGVGKTTLIKEINNDLLRENTHFDAVIWVTASKDSNVQKLQKDIAKELGLSFNDEDSEITRARNLFENLLRRGRFLLIIDDLWEAFSLENVGIPIPTNTNGCKLLITTRLLMVCRSMETTGEIEVHVLPEEEAWGLFKEKVGEEVFSSPKIMDLAKRVAKECGGLPLALITIGRAMRKEKKINQWQIALRELQNSPESSEGMQNQVFARLRFSYDRLKNDTTRACFLYCALYPEDHLIETDELIKYWVWEGLLRGYGNHIVKMKRGEMILSELKSACLLESVFQDGSSSEYVKMHDLVRDMVIALTRANSTFMVKSGHGLHGLKILKEYH</sequence>
<evidence type="ECO:0000259" key="8">
    <source>
        <dbReference type="SMART" id="SM00382"/>
    </source>
</evidence>
<dbReference type="Pfam" id="PF23559">
    <property type="entry name" value="WHD_DRP"/>
    <property type="match status" value="1"/>
</dbReference>
<name>A0ABR0DFM3_9LAMI</name>
<protein>
    <recommendedName>
        <fullName evidence="8">AAA+ ATPase domain-containing protein</fullName>
    </recommendedName>
</protein>
<keyword evidence="10" id="KW-1185">Reference proteome</keyword>
<dbReference type="Gene3D" id="3.40.50.300">
    <property type="entry name" value="P-loop containing nucleotide triphosphate hydrolases"/>
    <property type="match status" value="1"/>
</dbReference>
<evidence type="ECO:0000256" key="5">
    <source>
        <dbReference type="ARBA" id="ARBA00022821"/>
    </source>
</evidence>
<reference evidence="9 10" key="1">
    <citation type="journal article" date="2023" name="bioRxiv">
        <title>Genome report: Whole genome sequence and annotation of Penstemon davidsonii.</title>
        <authorList>
            <person name="Ostevik K.L."/>
            <person name="Alabady M."/>
            <person name="Zhang M."/>
            <person name="Rausher M.D."/>
        </authorList>
    </citation>
    <scope>NUCLEOTIDE SEQUENCE [LARGE SCALE GENOMIC DNA]</scope>
    <source>
        <strain evidence="9">DNT005</strain>
        <tissue evidence="9">Whole leaf</tissue>
    </source>
</reference>
<evidence type="ECO:0000256" key="3">
    <source>
        <dbReference type="ARBA" id="ARBA00022737"/>
    </source>
</evidence>
<dbReference type="EMBL" id="JAYDYQ010001088">
    <property type="protein sequence ID" value="KAK4488015.1"/>
    <property type="molecule type" value="Genomic_DNA"/>
</dbReference>
<dbReference type="Proteomes" id="UP001291926">
    <property type="component" value="Unassembled WGS sequence"/>
</dbReference>
<keyword evidence="5" id="KW-0611">Plant defense</keyword>
<keyword evidence="2" id="KW-0433">Leucine-rich repeat</keyword>
<keyword evidence="6" id="KW-0067">ATP-binding</keyword>
<feature type="non-terminal residue" evidence="9">
    <location>
        <position position="1"/>
    </location>
</feature>
<evidence type="ECO:0000256" key="2">
    <source>
        <dbReference type="ARBA" id="ARBA00022614"/>
    </source>
</evidence>
<comment type="similarity">
    <text evidence="1">Belongs to the disease resistance NB-LRR family.</text>
</comment>
<evidence type="ECO:0000256" key="7">
    <source>
        <dbReference type="SAM" id="Coils"/>
    </source>
</evidence>
<accession>A0ABR0DFM3</accession>
<keyword evidence="3" id="KW-0677">Repeat</keyword>
<gene>
    <name evidence="9" type="ORF">RD792_003754</name>
</gene>
<comment type="caution">
    <text evidence="9">The sequence shown here is derived from an EMBL/GenBank/DDBJ whole genome shotgun (WGS) entry which is preliminary data.</text>
</comment>
<dbReference type="InterPro" id="IPR050905">
    <property type="entry name" value="Plant_NBS-LRR"/>
</dbReference>
<evidence type="ECO:0000256" key="1">
    <source>
        <dbReference type="ARBA" id="ARBA00008894"/>
    </source>
</evidence>
<dbReference type="Pfam" id="PF00931">
    <property type="entry name" value="NB-ARC"/>
    <property type="match status" value="1"/>
</dbReference>
<dbReference type="SUPFAM" id="SSF52540">
    <property type="entry name" value="P-loop containing nucleoside triphosphate hydrolases"/>
    <property type="match status" value="1"/>
</dbReference>
<keyword evidence="4" id="KW-0547">Nucleotide-binding</keyword>
<proteinExistence type="inferred from homology"/>
<feature type="coiled-coil region" evidence="7">
    <location>
        <begin position="41"/>
        <end position="68"/>
    </location>
</feature>
<feature type="domain" description="AAA+ ATPase" evidence="8">
    <location>
        <begin position="138"/>
        <end position="277"/>
    </location>
</feature>
<dbReference type="InterPro" id="IPR058922">
    <property type="entry name" value="WHD_DRP"/>
</dbReference>
<dbReference type="Gene3D" id="1.10.10.10">
    <property type="entry name" value="Winged helix-like DNA-binding domain superfamily/Winged helix DNA-binding domain"/>
    <property type="match status" value="1"/>
</dbReference>
<dbReference type="SMART" id="SM00382">
    <property type="entry name" value="AAA"/>
    <property type="match status" value="1"/>
</dbReference>
<dbReference type="InterPro" id="IPR042197">
    <property type="entry name" value="Apaf_helical"/>
</dbReference>
<dbReference type="InterPro" id="IPR027417">
    <property type="entry name" value="P-loop_NTPase"/>
</dbReference>
<evidence type="ECO:0000256" key="4">
    <source>
        <dbReference type="ARBA" id="ARBA00022741"/>
    </source>
</evidence>
<dbReference type="InterPro" id="IPR002182">
    <property type="entry name" value="NB-ARC"/>
</dbReference>
<evidence type="ECO:0000313" key="9">
    <source>
        <dbReference type="EMBL" id="KAK4488015.1"/>
    </source>
</evidence>
<evidence type="ECO:0000256" key="6">
    <source>
        <dbReference type="ARBA" id="ARBA00022840"/>
    </source>
</evidence>